<evidence type="ECO:0000313" key="2">
    <source>
        <dbReference type="Proteomes" id="UP000053237"/>
    </source>
</evidence>
<dbReference type="Proteomes" id="UP000053237">
    <property type="component" value="Unassembled WGS sequence"/>
</dbReference>
<dbReference type="EMBL" id="CAIX01000075">
    <property type="protein sequence ID" value="CCI44643.1"/>
    <property type="molecule type" value="Genomic_DNA"/>
</dbReference>
<dbReference type="InParanoid" id="A0A024GD76"/>
<organism evidence="1 2">
    <name type="scientific">Albugo candida</name>
    <dbReference type="NCBI Taxonomy" id="65357"/>
    <lineage>
        <taxon>Eukaryota</taxon>
        <taxon>Sar</taxon>
        <taxon>Stramenopiles</taxon>
        <taxon>Oomycota</taxon>
        <taxon>Peronosporomycetes</taxon>
        <taxon>Albuginales</taxon>
        <taxon>Albuginaceae</taxon>
        <taxon>Albugo</taxon>
    </lineage>
</organism>
<name>A0A024GD76_9STRA</name>
<proteinExistence type="predicted"/>
<accession>A0A024GD76</accession>
<dbReference type="AlphaFoldDB" id="A0A024GD76"/>
<evidence type="ECO:0000313" key="1">
    <source>
        <dbReference type="EMBL" id="CCI44643.1"/>
    </source>
</evidence>
<reference evidence="1 2" key="1">
    <citation type="submission" date="2012-05" db="EMBL/GenBank/DDBJ databases">
        <title>Recombination and specialization in a pathogen metapopulation.</title>
        <authorList>
            <person name="Gardiner A."/>
            <person name="Kemen E."/>
            <person name="Schultz-Larsen T."/>
            <person name="MacLean D."/>
            <person name="Van Oosterhout C."/>
            <person name="Jones J.D.G."/>
        </authorList>
    </citation>
    <scope>NUCLEOTIDE SEQUENCE [LARGE SCALE GENOMIC DNA]</scope>
    <source>
        <strain evidence="1 2">Ac Nc2</strain>
    </source>
</reference>
<gene>
    <name evidence="1" type="ORF">BN9_054520</name>
</gene>
<sequence length="124" mass="14260">MSSIQFGGMCRAGFLWDIRNIDIEQDKKRIITLEIQNICQMVSLLRALKMHTMPLAKKAFDSAITEATCDRRLTTLGEYTKDILVLRFDDTVLMYLISLAYSIVRCAIHCATQSTFHTNHTIHY</sequence>
<keyword evidence="2" id="KW-1185">Reference proteome</keyword>
<protein>
    <submittedName>
        <fullName evidence="1">Uncharacterized protein</fullName>
    </submittedName>
</protein>
<comment type="caution">
    <text evidence="1">The sequence shown here is derived from an EMBL/GenBank/DDBJ whole genome shotgun (WGS) entry which is preliminary data.</text>
</comment>